<dbReference type="PROSITE" id="PS00117">
    <property type="entry name" value="GAL_P_UDP_TRANSF_I"/>
    <property type="match status" value="1"/>
</dbReference>
<feature type="compositionally biased region" description="Basic and acidic residues" evidence="13">
    <location>
        <begin position="1"/>
        <end position="12"/>
    </location>
</feature>
<dbReference type="Pfam" id="PF01087">
    <property type="entry name" value="GalP_UDP_transf"/>
    <property type="match status" value="1"/>
</dbReference>
<dbReference type="FunCoup" id="A0A1V9XQ37">
    <property type="interactions" value="304"/>
</dbReference>
<dbReference type="InterPro" id="IPR005849">
    <property type="entry name" value="GalP_Utransf_N"/>
</dbReference>
<evidence type="ECO:0000313" key="17">
    <source>
        <dbReference type="Proteomes" id="UP000192247"/>
    </source>
</evidence>
<dbReference type="GO" id="GO:0008108">
    <property type="term" value="F:UDP-glucose:hexose-1-phosphate uridylyltransferase activity"/>
    <property type="evidence" value="ECO:0007669"/>
    <property type="project" value="UniProtKB-EC"/>
</dbReference>
<dbReference type="GO" id="GO:0008270">
    <property type="term" value="F:zinc ion binding"/>
    <property type="evidence" value="ECO:0007669"/>
    <property type="project" value="InterPro"/>
</dbReference>
<dbReference type="InterPro" id="IPR001937">
    <property type="entry name" value="GalP_UDPtransf1"/>
</dbReference>
<dbReference type="Gene3D" id="3.30.428.10">
    <property type="entry name" value="HIT-like"/>
    <property type="match status" value="2"/>
</dbReference>
<dbReference type="Pfam" id="PF02744">
    <property type="entry name" value="GalP_UDP_tr_C"/>
    <property type="match status" value="1"/>
</dbReference>
<dbReference type="CDD" id="cd00608">
    <property type="entry name" value="GalT"/>
    <property type="match status" value="1"/>
</dbReference>
<evidence type="ECO:0000256" key="11">
    <source>
        <dbReference type="PIRSR" id="PIRSR000808-1"/>
    </source>
</evidence>
<feature type="active site" description="Tele-UMP-histidine intermediate" evidence="11">
    <location>
        <position position="132"/>
    </location>
</feature>
<dbReference type="SUPFAM" id="SSF54197">
    <property type="entry name" value="HIT-like"/>
    <property type="match status" value="2"/>
</dbReference>
<evidence type="ECO:0000259" key="15">
    <source>
        <dbReference type="Pfam" id="PF02744"/>
    </source>
</evidence>
<dbReference type="InParanoid" id="A0A1V9XQ37"/>
<dbReference type="FunFam" id="3.30.428.10:FF:000001">
    <property type="entry name" value="Galactose-1-phosphate uridylyltransferase"/>
    <property type="match status" value="1"/>
</dbReference>
<evidence type="ECO:0000259" key="14">
    <source>
        <dbReference type="Pfam" id="PF01087"/>
    </source>
</evidence>
<evidence type="ECO:0000256" key="9">
    <source>
        <dbReference type="ARBA" id="ARBA00023144"/>
    </source>
</evidence>
<dbReference type="PIRSF" id="PIRSF000808">
    <property type="entry name" value="GalT"/>
    <property type="match status" value="1"/>
</dbReference>
<comment type="cofactor">
    <cofactor evidence="2">
        <name>Zn(2+)</name>
        <dbReference type="ChEBI" id="CHEBI:29105"/>
    </cofactor>
</comment>
<dbReference type="InterPro" id="IPR019779">
    <property type="entry name" value="GalP_UDPtransf1_His-AS"/>
</dbReference>
<dbReference type="STRING" id="418985.A0A1V9XQ37"/>
<dbReference type="EMBL" id="MNPL01006230">
    <property type="protein sequence ID" value="OQR75543.1"/>
    <property type="molecule type" value="Genomic_DNA"/>
</dbReference>
<keyword evidence="9 12" id="KW-0299">Galactose metabolism</keyword>
<evidence type="ECO:0000256" key="8">
    <source>
        <dbReference type="ARBA" id="ARBA00022833"/>
    </source>
</evidence>
<dbReference type="InterPro" id="IPR005850">
    <property type="entry name" value="GalP_Utransf_C"/>
</dbReference>
<keyword evidence="6 12" id="KW-0548">Nucleotidyltransferase</keyword>
<dbReference type="EC" id="2.7.7.12" evidence="12"/>
<comment type="caution">
    <text evidence="16">The sequence shown here is derived from an EMBL/GenBank/DDBJ whole genome shotgun (WGS) entry which is preliminary data.</text>
</comment>
<keyword evidence="8" id="KW-0862">Zinc</keyword>
<evidence type="ECO:0000256" key="3">
    <source>
        <dbReference type="ARBA" id="ARBA00004947"/>
    </source>
</evidence>
<organism evidence="16 17">
    <name type="scientific">Tropilaelaps mercedesae</name>
    <dbReference type="NCBI Taxonomy" id="418985"/>
    <lineage>
        <taxon>Eukaryota</taxon>
        <taxon>Metazoa</taxon>
        <taxon>Ecdysozoa</taxon>
        <taxon>Arthropoda</taxon>
        <taxon>Chelicerata</taxon>
        <taxon>Arachnida</taxon>
        <taxon>Acari</taxon>
        <taxon>Parasitiformes</taxon>
        <taxon>Mesostigmata</taxon>
        <taxon>Gamasina</taxon>
        <taxon>Dermanyssoidea</taxon>
        <taxon>Laelapidae</taxon>
        <taxon>Tropilaelaps</taxon>
    </lineage>
</organism>
<dbReference type="InterPro" id="IPR036265">
    <property type="entry name" value="HIT-like_sf"/>
</dbReference>
<dbReference type="AlphaFoldDB" id="A0A1V9XQ37"/>
<feature type="region of interest" description="Disordered" evidence="13">
    <location>
        <begin position="1"/>
        <end position="30"/>
    </location>
</feature>
<keyword evidence="17" id="KW-1185">Reference proteome</keyword>
<evidence type="ECO:0000313" key="16">
    <source>
        <dbReference type="EMBL" id="OQR75543.1"/>
    </source>
</evidence>
<sequence>MGEKTKQERRSFTNENPLSPGAVRPNGQQNPDYTSTWWFLNDYPALLEDGPKPTEDSDDDPLFRMGTGRGRCEVLCFHPDPSRTLATMELADIQSVITAWIDRYADLSKRFIWVQLFENRGGIVGCSNPHPHGQIWSTDFLPNEIRTKERTQKEYFEKYGRPMLLDYAQKELARKERVVCETDHFVVLVPFWAAWPYETMLLPKRHVQEISELTADEQKDLAICMKRLLVKYDNLFECDFPYSMGWHGRKGDHWQLHAMYFPPLLRSATVRKYYAGYELLAQCQRDISPETAADALRNLNGQVHYSVRPVA</sequence>
<dbReference type="OrthoDB" id="418412at2759"/>
<comment type="similarity">
    <text evidence="4 12">Belongs to the galactose-1-phosphate uridylyltransferase type 1 family.</text>
</comment>
<evidence type="ECO:0000256" key="10">
    <source>
        <dbReference type="ARBA" id="ARBA00023277"/>
    </source>
</evidence>
<evidence type="ECO:0000256" key="7">
    <source>
        <dbReference type="ARBA" id="ARBA00022723"/>
    </source>
</evidence>
<comment type="catalytic activity">
    <reaction evidence="1 12">
        <text>alpha-D-galactose 1-phosphate + UDP-alpha-D-glucose = alpha-D-glucose 1-phosphate + UDP-alpha-D-galactose</text>
        <dbReference type="Rhea" id="RHEA:13989"/>
        <dbReference type="ChEBI" id="CHEBI:58336"/>
        <dbReference type="ChEBI" id="CHEBI:58601"/>
        <dbReference type="ChEBI" id="CHEBI:58885"/>
        <dbReference type="ChEBI" id="CHEBI:66914"/>
        <dbReference type="EC" id="2.7.7.12"/>
    </reaction>
</comment>
<evidence type="ECO:0000256" key="13">
    <source>
        <dbReference type="SAM" id="MobiDB-lite"/>
    </source>
</evidence>
<dbReference type="PANTHER" id="PTHR11943:SF1">
    <property type="entry name" value="GALACTOSE-1-PHOSPHATE URIDYLYLTRANSFERASE"/>
    <property type="match status" value="1"/>
</dbReference>
<keyword evidence="10 12" id="KW-0119">Carbohydrate metabolism</keyword>
<evidence type="ECO:0000256" key="12">
    <source>
        <dbReference type="RuleBase" id="RU000506"/>
    </source>
</evidence>
<keyword evidence="5 12" id="KW-0808">Transferase</keyword>
<dbReference type="NCBIfam" id="TIGR00209">
    <property type="entry name" value="galT_1"/>
    <property type="match status" value="1"/>
</dbReference>
<dbReference type="UniPathway" id="UPA00214"/>
<dbReference type="GO" id="GO:0005737">
    <property type="term" value="C:cytoplasm"/>
    <property type="evidence" value="ECO:0007669"/>
    <property type="project" value="TreeGrafter"/>
</dbReference>
<evidence type="ECO:0000256" key="5">
    <source>
        <dbReference type="ARBA" id="ARBA00022679"/>
    </source>
</evidence>
<accession>A0A1V9XQ37</accession>
<dbReference type="PANTHER" id="PTHR11943">
    <property type="entry name" value="GALACTOSE-1-PHOSPHATE URIDYLYLTRANSFERASE"/>
    <property type="match status" value="1"/>
</dbReference>
<protein>
    <recommendedName>
        <fullName evidence="12">Galactose-1-phosphate uridylyltransferase</fullName>
        <ecNumber evidence="12">2.7.7.12</ecNumber>
    </recommendedName>
</protein>
<evidence type="ECO:0000256" key="6">
    <source>
        <dbReference type="ARBA" id="ARBA00022695"/>
    </source>
</evidence>
<keyword evidence="7 12" id="KW-0479">Metal-binding</keyword>
<evidence type="ECO:0000256" key="4">
    <source>
        <dbReference type="ARBA" id="ARBA00010951"/>
    </source>
</evidence>
<dbReference type="Proteomes" id="UP000192247">
    <property type="component" value="Unassembled WGS sequence"/>
</dbReference>
<proteinExistence type="inferred from homology"/>
<reference evidence="16 17" key="1">
    <citation type="journal article" date="2017" name="Gigascience">
        <title>Draft genome of the honey bee ectoparasitic mite, Tropilaelaps mercedesae, is shaped by the parasitic life history.</title>
        <authorList>
            <person name="Dong X."/>
            <person name="Armstrong S.D."/>
            <person name="Xia D."/>
            <person name="Makepeace B.L."/>
            <person name="Darby A.C."/>
            <person name="Kadowaki T."/>
        </authorList>
    </citation>
    <scope>NUCLEOTIDE SEQUENCE [LARGE SCALE GENOMIC DNA]</scope>
    <source>
        <strain evidence="16">Wuxi-XJTLU</strain>
    </source>
</reference>
<evidence type="ECO:0000256" key="1">
    <source>
        <dbReference type="ARBA" id="ARBA00001107"/>
    </source>
</evidence>
<comment type="pathway">
    <text evidence="3 12">Carbohydrate metabolism; galactose metabolism.</text>
</comment>
<evidence type="ECO:0000256" key="2">
    <source>
        <dbReference type="ARBA" id="ARBA00001947"/>
    </source>
</evidence>
<dbReference type="GO" id="GO:0033499">
    <property type="term" value="P:galactose catabolic process via UDP-galactose, Leloir pathway"/>
    <property type="evidence" value="ECO:0007669"/>
    <property type="project" value="TreeGrafter"/>
</dbReference>
<gene>
    <name evidence="16" type="ORF">BIW11_00753</name>
</gene>
<name>A0A1V9XQ37_9ACAR</name>
<feature type="domain" description="Galactose-1-phosphate uridyl transferase N-terminal" evidence="14">
    <location>
        <begin position="11"/>
        <end position="142"/>
    </location>
</feature>
<feature type="domain" description="Galactose-1-phosphate uridyl transferase C-terminal" evidence="15">
    <location>
        <begin position="149"/>
        <end position="307"/>
    </location>
</feature>